<evidence type="ECO:0000256" key="7">
    <source>
        <dbReference type="ARBA" id="ARBA00022840"/>
    </source>
</evidence>
<dbReference type="InterPro" id="IPR045540">
    <property type="entry name" value="YegS/DAGK_C"/>
</dbReference>
<dbReference type="Gene3D" id="3.40.50.10330">
    <property type="entry name" value="Probable inorganic polyphosphate/atp-NAD kinase, domain 1"/>
    <property type="match status" value="1"/>
</dbReference>
<keyword evidence="6 14" id="KW-0418">Kinase</keyword>
<keyword evidence="11" id="KW-1208">Phospholipid metabolism</keyword>
<evidence type="ECO:0000259" key="13">
    <source>
        <dbReference type="PROSITE" id="PS50146"/>
    </source>
</evidence>
<evidence type="ECO:0000256" key="3">
    <source>
        <dbReference type="ARBA" id="ARBA00022679"/>
    </source>
</evidence>
<keyword evidence="12" id="KW-0472">Membrane</keyword>
<dbReference type="PANTHER" id="PTHR12358">
    <property type="entry name" value="SPHINGOSINE KINASE"/>
    <property type="match status" value="1"/>
</dbReference>
<evidence type="ECO:0000256" key="2">
    <source>
        <dbReference type="ARBA" id="ARBA00022516"/>
    </source>
</evidence>
<keyword evidence="3" id="KW-0808">Transferase</keyword>
<dbReference type="AlphaFoldDB" id="A0A523UQR4"/>
<evidence type="ECO:0000256" key="5">
    <source>
        <dbReference type="ARBA" id="ARBA00022741"/>
    </source>
</evidence>
<keyword evidence="12" id="KW-1133">Transmembrane helix</keyword>
<evidence type="ECO:0000256" key="9">
    <source>
        <dbReference type="ARBA" id="ARBA00023098"/>
    </source>
</evidence>
<dbReference type="NCBIfam" id="TIGR00147">
    <property type="entry name" value="YegS/Rv2252/BmrU family lipid kinase"/>
    <property type="match status" value="1"/>
</dbReference>
<evidence type="ECO:0000313" key="15">
    <source>
        <dbReference type="Proteomes" id="UP000320679"/>
    </source>
</evidence>
<dbReference type="EMBL" id="SOJK01000193">
    <property type="protein sequence ID" value="TET44883.1"/>
    <property type="molecule type" value="Genomic_DNA"/>
</dbReference>
<keyword evidence="12" id="KW-0812">Transmembrane</keyword>
<dbReference type="Pfam" id="PF19279">
    <property type="entry name" value="YegS_C"/>
    <property type="match status" value="1"/>
</dbReference>
<keyword evidence="9" id="KW-0443">Lipid metabolism</keyword>
<dbReference type="GO" id="GO:0005524">
    <property type="term" value="F:ATP binding"/>
    <property type="evidence" value="ECO:0007669"/>
    <property type="project" value="UniProtKB-KW"/>
</dbReference>
<dbReference type="Pfam" id="PF00781">
    <property type="entry name" value="DAGK_cat"/>
    <property type="match status" value="1"/>
</dbReference>
<keyword evidence="7" id="KW-0067">ATP-binding</keyword>
<dbReference type="PANTHER" id="PTHR12358:SF106">
    <property type="entry name" value="LIPID KINASE YEGS"/>
    <property type="match status" value="1"/>
</dbReference>
<dbReference type="InterPro" id="IPR016064">
    <property type="entry name" value="NAD/diacylglycerol_kinase_sf"/>
</dbReference>
<keyword evidence="4" id="KW-0479">Metal-binding</keyword>
<keyword evidence="5" id="KW-0547">Nucleotide-binding</keyword>
<sequence length="320" mass="35388">MKTKLIVNLVAGRGKVKKLLPAVQRKLKEEGIEYDLVFSRDCGQAKIFAQQAKEAGYRRIIVCGGDGTVSEVINAIVKTDIALGIIPLGIGNDLARNLGIKKGIDFACHVLKHGEIKKIDVIKVGENKYYGGVGGIGFDAEVVSFVNRWKKFIPAMFIYPFYIGAIMMEIAVLRPQKVRIKYDENSFSGKVLMVCFGNTGSYARVIKISPFALVDDGLLDICIVKEIGELKIVILFFRSFIKALPFWLPEVKIYEEIPGVEVYQARKVYLESDTSLPFHGDAEIISRTPLCLEVVPEALKVIVPTISRGVLARPGIPLSV</sequence>
<dbReference type="InterPro" id="IPR005218">
    <property type="entry name" value="Diacylglycerol/lipid_kinase"/>
</dbReference>
<dbReference type="GO" id="GO:0008654">
    <property type="term" value="P:phospholipid biosynthetic process"/>
    <property type="evidence" value="ECO:0007669"/>
    <property type="project" value="UniProtKB-KW"/>
</dbReference>
<gene>
    <name evidence="14" type="ORF">E3J59_04540</name>
</gene>
<evidence type="ECO:0000256" key="11">
    <source>
        <dbReference type="ARBA" id="ARBA00023264"/>
    </source>
</evidence>
<proteinExistence type="predicted"/>
<evidence type="ECO:0000256" key="10">
    <source>
        <dbReference type="ARBA" id="ARBA00023209"/>
    </source>
</evidence>
<dbReference type="InterPro" id="IPR017438">
    <property type="entry name" value="ATP-NAD_kinase_N"/>
</dbReference>
<evidence type="ECO:0000313" key="14">
    <source>
        <dbReference type="EMBL" id="TET44883.1"/>
    </source>
</evidence>
<feature type="transmembrane region" description="Helical" evidence="12">
    <location>
        <begin position="152"/>
        <end position="173"/>
    </location>
</feature>
<dbReference type="SUPFAM" id="SSF111331">
    <property type="entry name" value="NAD kinase/diacylglycerol kinase-like"/>
    <property type="match status" value="1"/>
</dbReference>
<keyword evidence="8" id="KW-0460">Magnesium</keyword>
<dbReference type="SMART" id="SM00046">
    <property type="entry name" value="DAGKc"/>
    <property type="match status" value="1"/>
</dbReference>
<protein>
    <submittedName>
        <fullName evidence="14">Diacylglycerol kinase family lipid kinase</fullName>
    </submittedName>
</protein>
<evidence type="ECO:0000256" key="8">
    <source>
        <dbReference type="ARBA" id="ARBA00022842"/>
    </source>
</evidence>
<evidence type="ECO:0000256" key="4">
    <source>
        <dbReference type="ARBA" id="ARBA00022723"/>
    </source>
</evidence>
<dbReference type="Gene3D" id="2.60.200.40">
    <property type="match status" value="1"/>
</dbReference>
<dbReference type="Proteomes" id="UP000320679">
    <property type="component" value="Unassembled WGS sequence"/>
</dbReference>
<feature type="domain" description="DAGKc" evidence="13">
    <location>
        <begin position="1"/>
        <end position="127"/>
    </location>
</feature>
<comment type="caution">
    <text evidence="14">The sequence shown here is derived from an EMBL/GenBank/DDBJ whole genome shotgun (WGS) entry which is preliminary data.</text>
</comment>
<evidence type="ECO:0000256" key="1">
    <source>
        <dbReference type="ARBA" id="ARBA00001946"/>
    </source>
</evidence>
<reference evidence="14 15" key="1">
    <citation type="submission" date="2019-03" db="EMBL/GenBank/DDBJ databases">
        <title>Metabolic potential of uncultured bacteria and archaea associated with petroleum seepage in deep-sea sediments.</title>
        <authorList>
            <person name="Dong X."/>
            <person name="Hubert C."/>
        </authorList>
    </citation>
    <scope>NUCLEOTIDE SEQUENCE [LARGE SCALE GENOMIC DNA]</scope>
    <source>
        <strain evidence="14">E29_bin78</strain>
    </source>
</reference>
<dbReference type="GO" id="GO:0016301">
    <property type="term" value="F:kinase activity"/>
    <property type="evidence" value="ECO:0007669"/>
    <property type="project" value="UniProtKB-KW"/>
</dbReference>
<dbReference type="InterPro" id="IPR050187">
    <property type="entry name" value="Lipid_Phosphate_FormReg"/>
</dbReference>
<dbReference type="GO" id="GO:0005886">
    <property type="term" value="C:plasma membrane"/>
    <property type="evidence" value="ECO:0007669"/>
    <property type="project" value="TreeGrafter"/>
</dbReference>
<evidence type="ECO:0000256" key="6">
    <source>
        <dbReference type="ARBA" id="ARBA00022777"/>
    </source>
</evidence>
<dbReference type="InterPro" id="IPR001206">
    <property type="entry name" value="Diacylglycerol_kinase_cat_dom"/>
</dbReference>
<evidence type="ECO:0000256" key="12">
    <source>
        <dbReference type="SAM" id="Phobius"/>
    </source>
</evidence>
<keyword evidence="2" id="KW-0444">Lipid biosynthesis</keyword>
<dbReference type="PROSITE" id="PS50146">
    <property type="entry name" value="DAGK"/>
    <property type="match status" value="1"/>
</dbReference>
<comment type="cofactor">
    <cofactor evidence="1">
        <name>Mg(2+)</name>
        <dbReference type="ChEBI" id="CHEBI:18420"/>
    </cofactor>
</comment>
<organism evidence="14 15">
    <name type="scientific">Aerophobetes bacterium</name>
    <dbReference type="NCBI Taxonomy" id="2030807"/>
    <lineage>
        <taxon>Bacteria</taxon>
        <taxon>Candidatus Aerophobota</taxon>
    </lineage>
</organism>
<accession>A0A523UQR4</accession>
<keyword evidence="10" id="KW-0594">Phospholipid biosynthesis</keyword>
<dbReference type="GO" id="GO:0046872">
    <property type="term" value="F:metal ion binding"/>
    <property type="evidence" value="ECO:0007669"/>
    <property type="project" value="UniProtKB-KW"/>
</dbReference>
<name>A0A523UQR4_UNCAE</name>